<evidence type="ECO:0000256" key="13">
    <source>
        <dbReference type="PIRSR" id="PIRSR602403-1"/>
    </source>
</evidence>
<dbReference type="GO" id="GO:0020037">
    <property type="term" value="F:heme binding"/>
    <property type="evidence" value="ECO:0007669"/>
    <property type="project" value="InterPro"/>
</dbReference>
<evidence type="ECO:0000256" key="12">
    <source>
        <dbReference type="ARBA" id="ARBA00023136"/>
    </source>
</evidence>
<dbReference type="SUPFAM" id="SSF48264">
    <property type="entry name" value="Cytochrome P450"/>
    <property type="match status" value="1"/>
</dbReference>
<dbReference type="GO" id="GO:0004497">
    <property type="term" value="F:monooxygenase activity"/>
    <property type="evidence" value="ECO:0007669"/>
    <property type="project" value="UniProtKB-KW"/>
</dbReference>
<proteinExistence type="inferred from homology"/>
<evidence type="ECO:0000313" key="14">
    <source>
        <dbReference type="EMBL" id="KIO07145.1"/>
    </source>
</evidence>
<dbReference type="GO" id="GO:0005506">
    <property type="term" value="F:iron ion binding"/>
    <property type="evidence" value="ECO:0007669"/>
    <property type="project" value="InterPro"/>
</dbReference>
<gene>
    <name evidence="14" type="ORF">M404DRAFT_24228</name>
</gene>
<dbReference type="HOGENOM" id="CLU_001570_5_11_1"/>
<dbReference type="GO" id="GO:0016020">
    <property type="term" value="C:membrane"/>
    <property type="evidence" value="ECO:0007669"/>
    <property type="project" value="UniProtKB-SubCell"/>
</dbReference>
<dbReference type="STRING" id="870435.A0A0C3P276"/>
<keyword evidence="9" id="KW-0560">Oxidoreductase</keyword>
<reference evidence="14 15" key="1">
    <citation type="submission" date="2014-04" db="EMBL/GenBank/DDBJ databases">
        <authorList>
            <consortium name="DOE Joint Genome Institute"/>
            <person name="Kuo A."/>
            <person name="Kohler A."/>
            <person name="Costa M.D."/>
            <person name="Nagy L.G."/>
            <person name="Floudas D."/>
            <person name="Copeland A."/>
            <person name="Barry K.W."/>
            <person name="Cichocki N."/>
            <person name="Veneault-Fourrey C."/>
            <person name="LaButti K."/>
            <person name="Lindquist E.A."/>
            <person name="Lipzen A."/>
            <person name="Lundell T."/>
            <person name="Morin E."/>
            <person name="Murat C."/>
            <person name="Sun H."/>
            <person name="Tunlid A."/>
            <person name="Henrissat B."/>
            <person name="Grigoriev I.V."/>
            <person name="Hibbett D.S."/>
            <person name="Martin F."/>
            <person name="Nordberg H.P."/>
            <person name="Cantor M.N."/>
            <person name="Hua S.X."/>
        </authorList>
    </citation>
    <scope>NUCLEOTIDE SEQUENCE [LARGE SCALE GENOMIC DNA]</scope>
    <source>
        <strain evidence="14 15">Marx 270</strain>
    </source>
</reference>
<evidence type="ECO:0000256" key="5">
    <source>
        <dbReference type="ARBA" id="ARBA00022617"/>
    </source>
</evidence>
<comment type="cofactor">
    <cofactor evidence="1 13">
        <name>heme</name>
        <dbReference type="ChEBI" id="CHEBI:30413"/>
    </cofactor>
</comment>
<evidence type="ECO:0000256" key="4">
    <source>
        <dbReference type="ARBA" id="ARBA00010617"/>
    </source>
</evidence>
<keyword evidence="5 13" id="KW-0349">Heme</keyword>
<dbReference type="AlphaFoldDB" id="A0A0C3P276"/>
<keyword evidence="10 13" id="KW-0408">Iron</keyword>
<dbReference type="PRINTS" id="PR00465">
    <property type="entry name" value="EP450IV"/>
</dbReference>
<feature type="binding site" description="axial binding residue" evidence="13">
    <location>
        <position position="506"/>
    </location>
    <ligand>
        <name>heme</name>
        <dbReference type="ChEBI" id="CHEBI:30413"/>
    </ligand>
    <ligandPart>
        <name>Fe</name>
        <dbReference type="ChEBI" id="CHEBI:18248"/>
    </ligandPart>
</feature>
<keyword evidence="6" id="KW-0812">Transmembrane</keyword>
<keyword evidence="11" id="KW-0503">Monooxygenase</keyword>
<dbReference type="PANTHER" id="PTHR24305">
    <property type="entry name" value="CYTOCHROME P450"/>
    <property type="match status" value="1"/>
</dbReference>
<dbReference type="Gene3D" id="1.10.630.10">
    <property type="entry name" value="Cytochrome P450"/>
    <property type="match status" value="1"/>
</dbReference>
<dbReference type="OrthoDB" id="1470350at2759"/>
<protein>
    <recommendedName>
        <fullName evidence="16">Cytochrome P450</fullName>
    </recommendedName>
</protein>
<evidence type="ECO:0000256" key="6">
    <source>
        <dbReference type="ARBA" id="ARBA00022692"/>
    </source>
</evidence>
<dbReference type="Pfam" id="PF00067">
    <property type="entry name" value="p450"/>
    <property type="match status" value="1"/>
</dbReference>
<keyword evidence="15" id="KW-1185">Reference proteome</keyword>
<sequence length="568" mass="63317">MHRPSTSDPSQHTIHSSYIAKLTSHTMDASTVFVRIYDSLQEIIRSTTAFDVAKGVAILWALRISFCMARRKLKATRLRGPPRTSLIFGLAKDLFHAEDAGAMYEAWANEYGVAYEVPIMLGGSKIMLCDPRAIAHFYNKETRTYVHTDFGLIFTRKNFGMVILCAQGEEHRRQRKSLSPAFSHAAVRQLLPVFYHSAYKAKAAWESLIDANDGHSTVIDVQNWLDSIGLAGFSHDFGSLDGKTNSVADVFTTFEGSVPNSTLLLLATVFPLLTYVPTSRGDLFGDMNRTLADISRKFLERSKEEKEAGIVDGKDDKSIIGVLLKAKDSGTDVQLSVEEILAQMKLLIVAAYETTSVTMTWALLELARNPDIQTKLRAELLAFGSDPTYDQLTNNLPYLDAVVHETLRFHPPLDEFVRQAAEDDVIPLSEPVRTRSGRVVNSISVTRGTRIGISTACINRSLAIWGADAKVFRPERWLEEGNIPKKAQEMQGYRHLLTFIDGPRTCLGKGFAVAEFKTVMFTLIKNFVLEMRDGPDTKIEMTMGILSRPRVVGEAGTKVPLRVRRYGS</sequence>
<accession>A0A0C3P276</accession>
<dbReference type="Proteomes" id="UP000054217">
    <property type="component" value="Unassembled WGS sequence"/>
</dbReference>
<dbReference type="InterPro" id="IPR002403">
    <property type="entry name" value="Cyt_P450_E_grp-IV"/>
</dbReference>
<evidence type="ECO:0000256" key="10">
    <source>
        <dbReference type="ARBA" id="ARBA00023004"/>
    </source>
</evidence>
<keyword evidence="8" id="KW-1133">Transmembrane helix</keyword>
<dbReference type="InParanoid" id="A0A0C3P276"/>
<evidence type="ECO:0000256" key="8">
    <source>
        <dbReference type="ARBA" id="ARBA00022989"/>
    </source>
</evidence>
<dbReference type="GO" id="GO:0016705">
    <property type="term" value="F:oxidoreductase activity, acting on paired donors, with incorporation or reduction of molecular oxygen"/>
    <property type="evidence" value="ECO:0007669"/>
    <property type="project" value="InterPro"/>
</dbReference>
<dbReference type="PANTHER" id="PTHR24305:SF166">
    <property type="entry name" value="CYTOCHROME P450 12A4, MITOCHONDRIAL-RELATED"/>
    <property type="match status" value="1"/>
</dbReference>
<reference evidence="15" key="2">
    <citation type="submission" date="2015-01" db="EMBL/GenBank/DDBJ databases">
        <title>Evolutionary Origins and Diversification of the Mycorrhizal Mutualists.</title>
        <authorList>
            <consortium name="DOE Joint Genome Institute"/>
            <consortium name="Mycorrhizal Genomics Consortium"/>
            <person name="Kohler A."/>
            <person name="Kuo A."/>
            <person name="Nagy L.G."/>
            <person name="Floudas D."/>
            <person name="Copeland A."/>
            <person name="Barry K.W."/>
            <person name="Cichocki N."/>
            <person name="Veneault-Fourrey C."/>
            <person name="LaButti K."/>
            <person name="Lindquist E.A."/>
            <person name="Lipzen A."/>
            <person name="Lundell T."/>
            <person name="Morin E."/>
            <person name="Murat C."/>
            <person name="Riley R."/>
            <person name="Ohm R."/>
            <person name="Sun H."/>
            <person name="Tunlid A."/>
            <person name="Henrissat B."/>
            <person name="Grigoriev I.V."/>
            <person name="Hibbett D.S."/>
            <person name="Martin F."/>
        </authorList>
    </citation>
    <scope>NUCLEOTIDE SEQUENCE [LARGE SCALE GENOMIC DNA]</scope>
    <source>
        <strain evidence="15">Marx 270</strain>
    </source>
</reference>
<keyword evidence="7 13" id="KW-0479">Metal-binding</keyword>
<name>A0A0C3P276_PISTI</name>
<evidence type="ECO:0000256" key="2">
    <source>
        <dbReference type="ARBA" id="ARBA00004370"/>
    </source>
</evidence>
<organism evidence="14 15">
    <name type="scientific">Pisolithus tinctorius Marx 270</name>
    <dbReference type="NCBI Taxonomy" id="870435"/>
    <lineage>
        <taxon>Eukaryota</taxon>
        <taxon>Fungi</taxon>
        <taxon>Dikarya</taxon>
        <taxon>Basidiomycota</taxon>
        <taxon>Agaricomycotina</taxon>
        <taxon>Agaricomycetes</taxon>
        <taxon>Agaricomycetidae</taxon>
        <taxon>Boletales</taxon>
        <taxon>Sclerodermatineae</taxon>
        <taxon>Pisolithaceae</taxon>
        <taxon>Pisolithus</taxon>
    </lineage>
</organism>
<evidence type="ECO:0000256" key="11">
    <source>
        <dbReference type="ARBA" id="ARBA00023033"/>
    </source>
</evidence>
<evidence type="ECO:0000256" key="3">
    <source>
        <dbReference type="ARBA" id="ARBA00004721"/>
    </source>
</evidence>
<comment type="subcellular location">
    <subcellularLocation>
        <location evidence="2">Membrane</location>
    </subcellularLocation>
</comment>
<evidence type="ECO:0008006" key="16">
    <source>
        <dbReference type="Google" id="ProtNLM"/>
    </source>
</evidence>
<dbReference type="InterPro" id="IPR050121">
    <property type="entry name" value="Cytochrome_P450_monoxygenase"/>
</dbReference>
<dbReference type="InterPro" id="IPR001128">
    <property type="entry name" value="Cyt_P450"/>
</dbReference>
<dbReference type="PRINTS" id="PR00385">
    <property type="entry name" value="P450"/>
</dbReference>
<comment type="pathway">
    <text evidence="3">Secondary metabolite biosynthesis; terpenoid biosynthesis.</text>
</comment>
<dbReference type="InterPro" id="IPR036396">
    <property type="entry name" value="Cyt_P450_sf"/>
</dbReference>
<comment type="similarity">
    <text evidence="4">Belongs to the cytochrome P450 family.</text>
</comment>
<keyword evidence="12" id="KW-0472">Membrane</keyword>
<evidence type="ECO:0000256" key="9">
    <source>
        <dbReference type="ARBA" id="ARBA00023002"/>
    </source>
</evidence>
<evidence type="ECO:0000256" key="7">
    <source>
        <dbReference type="ARBA" id="ARBA00022723"/>
    </source>
</evidence>
<dbReference type="EMBL" id="KN831961">
    <property type="protein sequence ID" value="KIO07145.1"/>
    <property type="molecule type" value="Genomic_DNA"/>
</dbReference>
<evidence type="ECO:0000256" key="1">
    <source>
        <dbReference type="ARBA" id="ARBA00001971"/>
    </source>
</evidence>
<evidence type="ECO:0000313" key="15">
    <source>
        <dbReference type="Proteomes" id="UP000054217"/>
    </source>
</evidence>